<dbReference type="InterPro" id="IPR036249">
    <property type="entry name" value="Thioredoxin-like_sf"/>
</dbReference>
<dbReference type="InterPro" id="IPR013766">
    <property type="entry name" value="Thioredoxin_domain"/>
</dbReference>
<keyword evidence="1" id="KW-0732">Signal</keyword>
<feature type="compositionally biased region" description="Polar residues" evidence="2">
    <location>
        <begin position="280"/>
        <end position="294"/>
    </location>
</feature>
<sequence>MKIKITALIVGFSTSLFADEAWLTNIEKAKEQAKTEKKLVLLEFTGSDWCPPCKALKKNVFDTDKFKAYAKKNLVLVELDFPRDKSKITKEQSAYNGAQAKKFVVKGYPTVILLDADGKELTKKVGFNRSTSVESYIDALKDARRSGLTGKAAPSASPVDEASELLARAQKKYSIGEEAEAIDLGVESAKLGSAEARVLVAKWMLERNVPKVDGKASKSLREAQKSETDSIHMIEQEIASLLSQCQGSASAEGMTPEQMQMMMMMMQMMEAMGMKPGQKPGQQPGMNNSGGTTNKKNEATPGNVAGRGVNPDNKIQKLAGRNSQLPKEFQGQLKGFFKGVDQLRKKK</sequence>
<evidence type="ECO:0000256" key="2">
    <source>
        <dbReference type="SAM" id="MobiDB-lite"/>
    </source>
</evidence>
<proteinExistence type="predicted"/>
<dbReference type="EMBL" id="UINC01039502">
    <property type="protein sequence ID" value="SVB38078.1"/>
    <property type="molecule type" value="Genomic_DNA"/>
</dbReference>
<name>A0A382DI81_9ZZZZ</name>
<feature type="domain" description="Thioredoxin" evidence="3">
    <location>
        <begin position="3"/>
        <end position="145"/>
    </location>
</feature>
<protein>
    <recommendedName>
        <fullName evidence="3">Thioredoxin domain-containing protein</fullName>
    </recommendedName>
</protein>
<gene>
    <name evidence="4" type="ORF">METZ01_LOCUS190932</name>
</gene>
<dbReference type="PROSITE" id="PS51352">
    <property type="entry name" value="THIOREDOXIN_2"/>
    <property type="match status" value="1"/>
</dbReference>
<dbReference type="AlphaFoldDB" id="A0A382DI81"/>
<dbReference type="Gene3D" id="3.40.30.10">
    <property type="entry name" value="Glutaredoxin"/>
    <property type="match status" value="1"/>
</dbReference>
<evidence type="ECO:0000256" key="1">
    <source>
        <dbReference type="ARBA" id="ARBA00022729"/>
    </source>
</evidence>
<dbReference type="PANTHER" id="PTHR15337">
    <property type="entry name" value="ANTERIOR GRADIENT PROTEIN-RELATED"/>
    <property type="match status" value="1"/>
</dbReference>
<dbReference type="Pfam" id="PF13899">
    <property type="entry name" value="Thioredoxin_7"/>
    <property type="match status" value="1"/>
</dbReference>
<evidence type="ECO:0000313" key="4">
    <source>
        <dbReference type="EMBL" id="SVB38078.1"/>
    </source>
</evidence>
<dbReference type="InterPro" id="IPR051099">
    <property type="entry name" value="AGR/TXD"/>
</dbReference>
<organism evidence="4">
    <name type="scientific">marine metagenome</name>
    <dbReference type="NCBI Taxonomy" id="408172"/>
    <lineage>
        <taxon>unclassified sequences</taxon>
        <taxon>metagenomes</taxon>
        <taxon>ecological metagenomes</taxon>
    </lineage>
</organism>
<dbReference type="PANTHER" id="PTHR15337:SF11">
    <property type="entry name" value="THIOREDOXIN DOMAIN-CONTAINING PROTEIN"/>
    <property type="match status" value="1"/>
</dbReference>
<accession>A0A382DI81</accession>
<dbReference type="SUPFAM" id="SSF52833">
    <property type="entry name" value="Thioredoxin-like"/>
    <property type="match status" value="1"/>
</dbReference>
<feature type="region of interest" description="Disordered" evidence="2">
    <location>
        <begin position="275"/>
        <end position="314"/>
    </location>
</feature>
<evidence type="ECO:0000259" key="3">
    <source>
        <dbReference type="PROSITE" id="PS51352"/>
    </source>
</evidence>
<reference evidence="4" key="1">
    <citation type="submission" date="2018-05" db="EMBL/GenBank/DDBJ databases">
        <authorList>
            <person name="Lanie J.A."/>
            <person name="Ng W.-L."/>
            <person name="Kazmierczak K.M."/>
            <person name="Andrzejewski T.M."/>
            <person name="Davidsen T.M."/>
            <person name="Wayne K.J."/>
            <person name="Tettelin H."/>
            <person name="Glass J.I."/>
            <person name="Rusch D."/>
            <person name="Podicherti R."/>
            <person name="Tsui H.-C.T."/>
            <person name="Winkler M.E."/>
        </authorList>
    </citation>
    <scope>NUCLEOTIDE SEQUENCE</scope>
</reference>